<dbReference type="Proteomes" id="UP001180487">
    <property type="component" value="Unassembled WGS sequence"/>
</dbReference>
<gene>
    <name evidence="2" type="ORF">J2X19_001764</name>
</gene>
<dbReference type="EMBL" id="JAVDXT010000001">
    <property type="protein sequence ID" value="MDR7377106.1"/>
    <property type="molecule type" value="Genomic_DNA"/>
</dbReference>
<keyword evidence="3" id="KW-1185">Reference proteome</keyword>
<evidence type="ECO:0000313" key="2">
    <source>
        <dbReference type="EMBL" id="MDR7377106.1"/>
    </source>
</evidence>
<proteinExistence type="predicted"/>
<organism evidence="2 3">
    <name type="scientific">Rhodoferax ferrireducens</name>
    <dbReference type="NCBI Taxonomy" id="192843"/>
    <lineage>
        <taxon>Bacteria</taxon>
        <taxon>Pseudomonadati</taxon>
        <taxon>Pseudomonadota</taxon>
        <taxon>Betaproteobacteria</taxon>
        <taxon>Burkholderiales</taxon>
        <taxon>Comamonadaceae</taxon>
        <taxon>Rhodoferax</taxon>
    </lineage>
</organism>
<sequence length="460" mass="48662">MTRIVYWNISKFGTNKIADPKHPLSSVARRNLIRSVITAAQPDILVVGEVSARRSYPPGMLTSGAGLDVCTTLLAWLRGIAGDWRLVPPLVVGRIGSAEAVAIFYRGMIGAAGTRIFTGPYWSSGTIPAYSSPPGAGVPAPGNAYVGAAAALLVPSRTVPAGGLFNPGAEENRLAACIDFHMAPAAGMAGWTIDFINRRQPYMCTFCETDAAGAVRNLTLIAVHPPPGAPDAILATLAASQEIQRALGANEIRIVLGDFNMPLLNADGTPANPYGLPATFVPALRMQGPVPANHLDSYKGYATTHIKQPWRWNPVENKWDQTANFFSAIGTTREYPGLGYFGAAGFQNFYSIDNILVEQAAAPAAGYPSTVANTVVGTPYTDPFGRAVANNLPLGVINFARHFINPPPILAAPFTNFPWGAALEGTAPGFALGLNSNLISSPNYAHIYDTSDHFAVCADV</sequence>
<evidence type="ECO:0000313" key="3">
    <source>
        <dbReference type="Proteomes" id="UP001180487"/>
    </source>
</evidence>
<name>A0ABU2C6Z8_9BURK</name>
<protein>
    <recommendedName>
        <fullName evidence="1">Endonuclease/exonuclease/phosphatase domain-containing protein</fullName>
    </recommendedName>
</protein>
<evidence type="ECO:0000259" key="1">
    <source>
        <dbReference type="Pfam" id="PF03372"/>
    </source>
</evidence>
<dbReference type="Pfam" id="PF03372">
    <property type="entry name" value="Exo_endo_phos"/>
    <property type="match status" value="1"/>
</dbReference>
<dbReference type="SUPFAM" id="SSF56219">
    <property type="entry name" value="DNase I-like"/>
    <property type="match status" value="1"/>
</dbReference>
<dbReference type="RefSeq" id="WP_310372541.1">
    <property type="nucleotide sequence ID" value="NZ_JAVDXT010000001.1"/>
</dbReference>
<feature type="domain" description="Endonuclease/exonuclease/phosphatase" evidence="1">
    <location>
        <begin position="6"/>
        <end position="312"/>
    </location>
</feature>
<reference evidence="2 3" key="1">
    <citation type="submission" date="2023-07" db="EMBL/GenBank/DDBJ databases">
        <title>Sorghum-associated microbial communities from plants grown in Nebraska, USA.</title>
        <authorList>
            <person name="Schachtman D."/>
        </authorList>
    </citation>
    <scope>NUCLEOTIDE SEQUENCE [LARGE SCALE GENOMIC DNA]</scope>
    <source>
        <strain evidence="2 3">BE313</strain>
    </source>
</reference>
<dbReference type="InterPro" id="IPR005135">
    <property type="entry name" value="Endo/exonuclease/phosphatase"/>
</dbReference>
<dbReference type="InterPro" id="IPR036691">
    <property type="entry name" value="Endo/exonu/phosph_ase_sf"/>
</dbReference>
<accession>A0ABU2C6Z8</accession>
<comment type="caution">
    <text evidence="2">The sequence shown here is derived from an EMBL/GenBank/DDBJ whole genome shotgun (WGS) entry which is preliminary data.</text>
</comment>